<name>A0ABW1IJ78_9BACL</name>
<dbReference type="EMBL" id="JBHSQV010000006">
    <property type="protein sequence ID" value="MFC5985095.1"/>
    <property type="molecule type" value="Genomic_DNA"/>
</dbReference>
<accession>A0ABW1IJ78</accession>
<dbReference type="Proteomes" id="UP001596250">
    <property type="component" value="Unassembled WGS sequence"/>
</dbReference>
<evidence type="ECO:0000313" key="2">
    <source>
        <dbReference type="Proteomes" id="UP001596250"/>
    </source>
</evidence>
<organism evidence="1 2">
    <name type="scientific">Marinicrinis lubricantis</name>
    <dbReference type="NCBI Taxonomy" id="2086470"/>
    <lineage>
        <taxon>Bacteria</taxon>
        <taxon>Bacillati</taxon>
        <taxon>Bacillota</taxon>
        <taxon>Bacilli</taxon>
        <taxon>Bacillales</taxon>
        <taxon>Paenibacillaceae</taxon>
    </lineage>
</organism>
<keyword evidence="2" id="KW-1185">Reference proteome</keyword>
<comment type="caution">
    <text evidence="1">The sequence shown here is derived from an EMBL/GenBank/DDBJ whole genome shotgun (WGS) entry which is preliminary data.</text>
</comment>
<dbReference type="RefSeq" id="WP_379891601.1">
    <property type="nucleotide sequence ID" value="NZ_CBCSCT010000036.1"/>
</dbReference>
<reference evidence="2" key="1">
    <citation type="journal article" date="2019" name="Int. J. Syst. Evol. Microbiol.">
        <title>The Global Catalogue of Microorganisms (GCM) 10K type strain sequencing project: providing services to taxonomists for standard genome sequencing and annotation.</title>
        <authorList>
            <consortium name="The Broad Institute Genomics Platform"/>
            <consortium name="The Broad Institute Genome Sequencing Center for Infectious Disease"/>
            <person name="Wu L."/>
            <person name="Ma J."/>
        </authorList>
    </citation>
    <scope>NUCLEOTIDE SEQUENCE [LARGE SCALE GENOMIC DNA]</scope>
    <source>
        <strain evidence="2">CCM 8749</strain>
    </source>
</reference>
<gene>
    <name evidence="1" type="ORF">ACFPXP_01135</name>
</gene>
<sequence length="70" mass="8152">MDLHQIQNFSVKGGKTMQSVIWSSNLLDTAKSMKKSMSIQFKEGSLKAEEREILMNLNKKKEERQGTYWD</sequence>
<protein>
    <submittedName>
        <fullName evidence="1">Uncharacterized protein</fullName>
    </submittedName>
</protein>
<evidence type="ECO:0000313" key="1">
    <source>
        <dbReference type="EMBL" id="MFC5985095.1"/>
    </source>
</evidence>
<proteinExistence type="predicted"/>